<dbReference type="PANTHER" id="PTHR34374:SF1">
    <property type="entry name" value="LARGE RIBOSOMAL RNA SUBUNIT ACCUMULATION PROTEIN YCED HOMOLOG 1, CHLOROPLASTIC"/>
    <property type="match status" value="1"/>
</dbReference>
<accession>A0ABS6EXA7</accession>
<reference evidence="1 2" key="1">
    <citation type="submission" date="2021-06" db="EMBL/GenBank/DDBJ databases">
        <authorList>
            <person name="Sun Q."/>
            <person name="Li D."/>
        </authorList>
    </citation>
    <scope>NUCLEOTIDE SEQUENCE [LARGE SCALE GENOMIC DNA]</scope>
    <source>
        <strain evidence="1 2">MSJ-4</strain>
    </source>
</reference>
<evidence type="ECO:0000313" key="1">
    <source>
        <dbReference type="EMBL" id="MBU5590851.1"/>
    </source>
</evidence>
<sequence>MIIELTELNKHKSFKKEISFTYEKNRIRYDGENICFSKPIELNGDISSTGDIINLVLQVSTELELVCSRCLEKFNYPLNFQMNEQMSFDEDIEDEDIIILNNDKLDVTEFVENSIILTLPMKRLCSEDCKGLCQNCGTNLNIQSCDCYKHDIDPRLAKLKDLFLAD</sequence>
<comment type="caution">
    <text evidence="1">The sequence shown here is derived from an EMBL/GenBank/DDBJ whole genome shotgun (WGS) entry which is preliminary data.</text>
</comment>
<gene>
    <name evidence="1" type="ORF">KQI89_03665</name>
</gene>
<proteinExistence type="predicted"/>
<dbReference type="EMBL" id="JAHLQL010000001">
    <property type="protein sequence ID" value="MBU5590851.1"/>
    <property type="molecule type" value="Genomic_DNA"/>
</dbReference>
<name>A0ABS6EXA7_9CLOT</name>
<dbReference type="RefSeq" id="WP_032121770.1">
    <property type="nucleotide sequence ID" value="NZ_JAHLQL010000001.1"/>
</dbReference>
<dbReference type="Proteomes" id="UP000736583">
    <property type="component" value="Unassembled WGS sequence"/>
</dbReference>
<dbReference type="InterPro" id="IPR003772">
    <property type="entry name" value="YceD"/>
</dbReference>
<keyword evidence="2" id="KW-1185">Reference proteome</keyword>
<dbReference type="PANTHER" id="PTHR34374">
    <property type="entry name" value="LARGE RIBOSOMAL RNA SUBUNIT ACCUMULATION PROTEIN YCED HOMOLOG 1, CHLOROPLASTIC"/>
    <property type="match status" value="1"/>
</dbReference>
<evidence type="ECO:0000313" key="2">
    <source>
        <dbReference type="Proteomes" id="UP000736583"/>
    </source>
</evidence>
<organism evidence="1 2">
    <name type="scientific">Clostridium simiarum</name>
    <dbReference type="NCBI Taxonomy" id="2841506"/>
    <lineage>
        <taxon>Bacteria</taxon>
        <taxon>Bacillati</taxon>
        <taxon>Bacillota</taxon>
        <taxon>Clostridia</taxon>
        <taxon>Eubacteriales</taxon>
        <taxon>Clostridiaceae</taxon>
        <taxon>Clostridium</taxon>
    </lineage>
</organism>
<dbReference type="Pfam" id="PF02620">
    <property type="entry name" value="YceD"/>
    <property type="match status" value="1"/>
</dbReference>
<protein>
    <submittedName>
        <fullName evidence="1">DUF177 domain-containing protein</fullName>
    </submittedName>
</protein>